<dbReference type="AlphaFoldDB" id="A0A5D0NMI7"/>
<gene>
    <name evidence="3" type="ORF">FXF69_20140</name>
</gene>
<comment type="caution">
    <text evidence="3">The sequence shown here is derived from an EMBL/GenBank/DDBJ whole genome shotgun (WGS) entry which is preliminary data.</text>
</comment>
<protein>
    <recommendedName>
        <fullName evidence="2">AMIN-like domain-containing protein</fullName>
    </recommendedName>
</protein>
<dbReference type="Pfam" id="PF24837">
    <property type="entry name" value="AMIN-like"/>
    <property type="match status" value="1"/>
</dbReference>
<feature type="domain" description="AMIN-like" evidence="2">
    <location>
        <begin position="49"/>
        <end position="172"/>
    </location>
</feature>
<dbReference type="RefSeq" id="WP_067905441.1">
    <property type="nucleotide sequence ID" value="NZ_VSFG01000003.1"/>
</dbReference>
<accession>A0A5D0NMI7</accession>
<name>A0A5D0NMI7_9ACTN</name>
<feature type="signal peptide" evidence="1">
    <location>
        <begin position="1"/>
        <end position="27"/>
    </location>
</feature>
<keyword evidence="1" id="KW-0732">Signal</keyword>
<evidence type="ECO:0000256" key="1">
    <source>
        <dbReference type="SAM" id="SignalP"/>
    </source>
</evidence>
<evidence type="ECO:0000313" key="4">
    <source>
        <dbReference type="Proteomes" id="UP000323380"/>
    </source>
</evidence>
<proteinExistence type="predicted"/>
<organism evidence="3 4">
    <name type="scientific">Actinomadura chibensis</name>
    <dbReference type="NCBI Taxonomy" id="392828"/>
    <lineage>
        <taxon>Bacteria</taxon>
        <taxon>Bacillati</taxon>
        <taxon>Actinomycetota</taxon>
        <taxon>Actinomycetes</taxon>
        <taxon>Streptosporangiales</taxon>
        <taxon>Thermomonosporaceae</taxon>
        <taxon>Actinomadura</taxon>
    </lineage>
</organism>
<dbReference type="InterPro" id="IPR056303">
    <property type="entry name" value="AMIN-like"/>
</dbReference>
<reference evidence="3 4" key="1">
    <citation type="submission" date="2019-08" db="EMBL/GenBank/DDBJ databases">
        <title>Actinomadura sp. nov. CYP1-5 isolated from mountain soil.</title>
        <authorList>
            <person name="Songsumanus A."/>
            <person name="Kuncharoen N."/>
            <person name="Kudo T."/>
            <person name="Yuki M."/>
            <person name="Igarashi Y."/>
            <person name="Tanasupawat S."/>
        </authorList>
    </citation>
    <scope>NUCLEOTIDE SEQUENCE [LARGE SCALE GENOMIC DNA]</scope>
    <source>
        <strain evidence="3 4">JCM 14158</strain>
    </source>
</reference>
<dbReference type="Proteomes" id="UP000323380">
    <property type="component" value="Unassembled WGS sequence"/>
</dbReference>
<dbReference type="PROSITE" id="PS51257">
    <property type="entry name" value="PROKAR_LIPOPROTEIN"/>
    <property type="match status" value="1"/>
</dbReference>
<dbReference type="STRING" id="1220554.GCA_001552135_08197"/>
<feature type="chain" id="PRO_5022668872" description="AMIN-like domain-containing protein" evidence="1">
    <location>
        <begin position="28"/>
        <end position="174"/>
    </location>
</feature>
<keyword evidence="4" id="KW-1185">Reference proteome</keyword>
<evidence type="ECO:0000313" key="3">
    <source>
        <dbReference type="EMBL" id="TYB45723.1"/>
    </source>
</evidence>
<evidence type="ECO:0000259" key="2">
    <source>
        <dbReference type="Pfam" id="PF24837"/>
    </source>
</evidence>
<sequence>MRRLLGGLLALVTSAALVGGLAPSASAACDTTWGSLPKGTLSGHSEGPLERVRAGSQTCYDRLVIEVAGSGFGYLTQYVDQVVQEGSGKPVPLRGGAKLRIIVQAAAATGFPASSPNLADVTGYTTFRQVAGAGSFEGQTTIGLGVRAQLPFRVLTLPRDGGGTRLVVDVAHTW</sequence>
<dbReference type="EMBL" id="VSFG01000003">
    <property type="protein sequence ID" value="TYB45723.1"/>
    <property type="molecule type" value="Genomic_DNA"/>
</dbReference>